<comment type="subcellular location">
    <subcellularLocation>
        <location evidence="1">Cytoplasm</location>
    </subcellularLocation>
</comment>
<dbReference type="AlphaFoldDB" id="A0A177BCJ0"/>
<evidence type="ECO:0000256" key="2">
    <source>
        <dbReference type="ARBA" id="ARBA00006176"/>
    </source>
</evidence>
<organism evidence="5 6">
    <name type="scientific">Intoshia linei</name>
    <dbReference type="NCBI Taxonomy" id="1819745"/>
    <lineage>
        <taxon>Eukaryota</taxon>
        <taxon>Metazoa</taxon>
        <taxon>Spiralia</taxon>
        <taxon>Lophotrochozoa</taxon>
        <taxon>Mesozoa</taxon>
        <taxon>Orthonectida</taxon>
        <taxon>Rhopaluridae</taxon>
        <taxon>Intoshia</taxon>
    </lineage>
</organism>
<evidence type="ECO:0000256" key="1">
    <source>
        <dbReference type="ARBA" id="ARBA00004496"/>
    </source>
</evidence>
<evidence type="ECO:0008006" key="7">
    <source>
        <dbReference type="Google" id="ProtNLM"/>
    </source>
</evidence>
<evidence type="ECO:0000313" key="6">
    <source>
        <dbReference type="Proteomes" id="UP000078046"/>
    </source>
</evidence>
<dbReference type="Pfam" id="PF04912">
    <property type="entry name" value="Dynamitin"/>
    <property type="match status" value="1"/>
</dbReference>
<evidence type="ECO:0000256" key="3">
    <source>
        <dbReference type="ARBA" id="ARBA00022490"/>
    </source>
</evidence>
<comment type="similarity">
    <text evidence="2">Belongs to the dynactin subunit 2 family.</text>
</comment>
<evidence type="ECO:0000313" key="5">
    <source>
        <dbReference type="EMBL" id="OAF72029.1"/>
    </source>
</evidence>
<sequence length="307" mass="35535">MLSEKLKSTIETEIYETESISDEIITEEKEQVEDGFEFLETSPDDFERFKKYFSSKNFIQSQTEQNLLNTNSLNQELWSAQSFFNTDKNEITRKDDIHNEINQISTILSNFPIDAYTFKCISPINRNKNELKNFFENCKGINEKICQVEERLKNVETFIGFSNLPNSSLNDLTKEISNIKAMLSTVDLDNLKSVKNFLNVFIQLPPNLTSDLFKITKLSQDVESIKYILNVVPSLVDRLKSLNLLNSEAKSNWNMLSDILPTQNCTNEHISSIKQQIEDMNVNLNYFQEILISNAQKLNVRLNKLNV</sequence>
<dbReference type="EMBL" id="LWCA01000008">
    <property type="protein sequence ID" value="OAF72029.1"/>
    <property type="molecule type" value="Genomic_DNA"/>
</dbReference>
<dbReference type="PANTHER" id="PTHR15346">
    <property type="entry name" value="DYNACTIN SUBUNIT"/>
    <property type="match status" value="1"/>
</dbReference>
<dbReference type="GO" id="GO:0005869">
    <property type="term" value="C:dynactin complex"/>
    <property type="evidence" value="ECO:0007669"/>
    <property type="project" value="InterPro"/>
</dbReference>
<dbReference type="GO" id="GO:0030286">
    <property type="term" value="C:dynein complex"/>
    <property type="evidence" value="ECO:0007669"/>
    <property type="project" value="UniProtKB-KW"/>
</dbReference>
<comment type="caution">
    <text evidence="5">The sequence shown here is derived from an EMBL/GenBank/DDBJ whole genome shotgun (WGS) entry which is preliminary data.</text>
</comment>
<dbReference type="InterPro" id="IPR028133">
    <property type="entry name" value="Dynamitin"/>
</dbReference>
<reference evidence="5 6" key="1">
    <citation type="submission" date="2016-04" db="EMBL/GenBank/DDBJ databases">
        <title>The genome of Intoshia linei affirms orthonectids as highly simplified spiralians.</title>
        <authorList>
            <person name="Mikhailov K.V."/>
            <person name="Slusarev G.S."/>
            <person name="Nikitin M.A."/>
            <person name="Logacheva M.D."/>
            <person name="Penin A."/>
            <person name="Aleoshin V."/>
            <person name="Panchin Y.V."/>
        </authorList>
    </citation>
    <scope>NUCLEOTIDE SEQUENCE [LARGE SCALE GENOMIC DNA]</scope>
    <source>
        <strain evidence="5">Intl2013</strain>
        <tissue evidence="5">Whole animal</tissue>
    </source>
</reference>
<dbReference type="Proteomes" id="UP000078046">
    <property type="component" value="Unassembled WGS sequence"/>
</dbReference>
<proteinExistence type="inferred from homology"/>
<keyword evidence="4" id="KW-0243">Dynein</keyword>
<dbReference type="GO" id="GO:0005737">
    <property type="term" value="C:cytoplasm"/>
    <property type="evidence" value="ECO:0007669"/>
    <property type="project" value="UniProtKB-SubCell"/>
</dbReference>
<keyword evidence="3" id="KW-0963">Cytoplasm</keyword>
<evidence type="ECO:0000256" key="4">
    <source>
        <dbReference type="ARBA" id="ARBA00023017"/>
    </source>
</evidence>
<name>A0A177BCJ0_9BILA</name>
<gene>
    <name evidence="5" type="ORF">A3Q56_00189</name>
</gene>
<dbReference type="GO" id="GO:0007017">
    <property type="term" value="P:microtubule-based process"/>
    <property type="evidence" value="ECO:0007669"/>
    <property type="project" value="InterPro"/>
</dbReference>
<protein>
    <recommendedName>
        <fullName evidence="7">Dynactin subunit 2</fullName>
    </recommendedName>
</protein>
<keyword evidence="6" id="KW-1185">Reference proteome</keyword>
<accession>A0A177BCJ0</accession>